<dbReference type="Pfam" id="PF07690">
    <property type="entry name" value="MFS_1"/>
    <property type="match status" value="1"/>
</dbReference>
<feature type="transmembrane region" description="Helical" evidence="4">
    <location>
        <begin position="147"/>
        <end position="165"/>
    </location>
</feature>
<comment type="subcellular location">
    <subcellularLocation>
        <location evidence="1">Membrane</location>
        <topology evidence="1">Multi-pass membrane protein</topology>
    </subcellularLocation>
</comment>
<evidence type="ECO:0000313" key="7">
    <source>
        <dbReference type="Proteomes" id="UP001165063"/>
    </source>
</evidence>
<keyword evidence="4" id="KW-0472">Membrane</keyword>
<name>A0A9W6YUT9_AMBMO</name>
<dbReference type="GO" id="GO:0022857">
    <property type="term" value="F:transmembrane transporter activity"/>
    <property type="evidence" value="ECO:0007669"/>
    <property type="project" value="InterPro"/>
</dbReference>
<comment type="similarity">
    <text evidence="2">Belongs to the major facilitator superfamily. Monocarboxylate porter (TC 2.A.1.13) family.</text>
</comment>
<evidence type="ECO:0000256" key="4">
    <source>
        <dbReference type="SAM" id="Phobius"/>
    </source>
</evidence>
<feature type="transmembrane region" description="Helical" evidence="4">
    <location>
        <begin position="119"/>
        <end position="140"/>
    </location>
</feature>
<feature type="transmembrane region" description="Helical" evidence="4">
    <location>
        <begin position="235"/>
        <end position="255"/>
    </location>
</feature>
<dbReference type="PANTHER" id="PTHR11360:SF319">
    <property type="entry name" value="MAJOR FACILITATOR SUPERFAMILY (MFS) PROFILE DOMAIN-CONTAINING PROTEIN"/>
    <property type="match status" value="1"/>
</dbReference>
<evidence type="ECO:0000256" key="1">
    <source>
        <dbReference type="ARBA" id="ARBA00004141"/>
    </source>
</evidence>
<feature type="domain" description="Major facilitator superfamily (MFS) profile" evidence="5">
    <location>
        <begin position="77"/>
        <end position="468"/>
    </location>
</feature>
<keyword evidence="4" id="KW-1133">Transmembrane helix</keyword>
<dbReference type="InterPro" id="IPR011701">
    <property type="entry name" value="MFS"/>
</dbReference>
<comment type="caution">
    <text evidence="6">The sequence shown here is derived from an EMBL/GenBank/DDBJ whole genome shotgun (WGS) entry which is preliminary data.</text>
</comment>
<accession>A0A9W6YUT9</accession>
<dbReference type="SUPFAM" id="SSF103473">
    <property type="entry name" value="MFS general substrate transporter"/>
    <property type="match status" value="1"/>
</dbReference>
<dbReference type="AlphaFoldDB" id="A0A9W6YUT9"/>
<feature type="transmembrane region" description="Helical" evidence="4">
    <location>
        <begin position="283"/>
        <end position="304"/>
    </location>
</feature>
<keyword evidence="7" id="KW-1185">Reference proteome</keyword>
<feature type="transmembrane region" description="Helical" evidence="4">
    <location>
        <begin position="171"/>
        <end position="197"/>
    </location>
</feature>
<dbReference type="PROSITE" id="PS50850">
    <property type="entry name" value="MFS"/>
    <property type="match status" value="1"/>
</dbReference>
<feature type="transmembrane region" description="Helical" evidence="4">
    <location>
        <begin position="77"/>
        <end position="99"/>
    </location>
</feature>
<organism evidence="6 7">
    <name type="scientific">Ambrosiozyma monospora</name>
    <name type="common">Yeast</name>
    <name type="synonym">Endomycopsis monosporus</name>
    <dbReference type="NCBI Taxonomy" id="43982"/>
    <lineage>
        <taxon>Eukaryota</taxon>
        <taxon>Fungi</taxon>
        <taxon>Dikarya</taxon>
        <taxon>Ascomycota</taxon>
        <taxon>Saccharomycotina</taxon>
        <taxon>Pichiomycetes</taxon>
        <taxon>Pichiales</taxon>
        <taxon>Pichiaceae</taxon>
        <taxon>Ambrosiozyma</taxon>
    </lineage>
</organism>
<evidence type="ECO:0000256" key="2">
    <source>
        <dbReference type="ARBA" id="ARBA00006727"/>
    </source>
</evidence>
<feature type="transmembrane region" description="Helical" evidence="4">
    <location>
        <begin position="204"/>
        <end position="223"/>
    </location>
</feature>
<dbReference type="EMBL" id="BSXU01000525">
    <property type="protein sequence ID" value="GMG20995.1"/>
    <property type="molecule type" value="Genomic_DNA"/>
</dbReference>
<dbReference type="Gene3D" id="1.20.1250.20">
    <property type="entry name" value="MFS general substrate transporter like domains"/>
    <property type="match status" value="1"/>
</dbReference>
<dbReference type="OrthoDB" id="410267at2759"/>
<feature type="region of interest" description="Disordered" evidence="3">
    <location>
        <begin position="19"/>
        <end position="38"/>
    </location>
</feature>
<feature type="transmembrane region" description="Helical" evidence="4">
    <location>
        <begin position="348"/>
        <end position="367"/>
    </location>
</feature>
<dbReference type="InterPro" id="IPR036259">
    <property type="entry name" value="MFS_trans_sf"/>
</dbReference>
<sequence>MIFPGHEKFRHSLTQDIEIPGVDGQHDSNASSFAQGTEDTMNKDKELGLSAVEEKQPLELTTSNKAISDFPEGGTRAWLVCVAASTILSFSFGMVNSYGVYQSYYETTYPHVSSNTLSIIGSMQSCFTFIFAIPSTVAMYYVGPQPLVFVGGFIMSLSYFMLSLQNDIWELFVIQGLMFGLGSGMAYVHATAVLFQYFHKKKALVQGIQTACASIAGVYWPIGVRGLIDTVGFRWSNRVIGFIYIPFMIMATILLKPRLPPPKRKPGQNFFRINFKVILDYKFLTINLCWMLFIMSLFPGLFYIDLFCRRVQVSQNLTKYSVAIVNASACFGRIIPGYMADKIGRLNILIPFVILSGIFPLAIWMNVRNTGGTAAFCVLWGFVSGAPVSLMPSAVGQLFPAKDMPSYLSFFFTFGGIGSLIGPIIAGTFIPKGDVIGDMGFDKLAIYVGVFELAVSLILIILRCCYTRKLMYKI</sequence>
<evidence type="ECO:0000256" key="3">
    <source>
        <dbReference type="SAM" id="MobiDB-lite"/>
    </source>
</evidence>
<feature type="transmembrane region" description="Helical" evidence="4">
    <location>
        <begin position="407"/>
        <end position="426"/>
    </location>
</feature>
<gene>
    <name evidence="6" type="ORF">Amon01_000164700</name>
</gene>
<dbReference type="PANTHER" id="PTHR11360">
    <property type="entry name" value="MONOCARBOXYLATE TRANSPORTER"/>
    <property type="match status" value="1"/>
</dbReference>
<dbReference type="InterPro" id="IPR020846">
    <property type="entry name" value="MFS_dom"/>
</dbReference>
<evidence type="ECO:0000313" key="6">
    <source>
        <dbReference type="EMBL" id="GMG20995.1"/>
    </source>
</evidence>
<evidence type="ECO:0000259" key="5">
    <source>
        <dbReference type="PROSITE" id="PS50850"/>
    </source>
</evidence>
<dbReference type="GO" id="GO:0016020">
    <property type="term" value="C:membrane"/>
    <property type="evidence" value="ECO:0007669"/>
    <property type="project" value="UniProtKB-SubCell"/>
</dbReference>
<dbReference type="InterPro" id="IPR050327">
    <property type="entry name" value="Proton-linked_MCT"/>
</dbReference>
<dbReference type="Proteomes" id="UP001165063">
    <property type="component" value="Unassembled WGS sequence"/>
</dbReference>
<keyword evidence="4" id="KW-0812">Transmembrane</keyword>
<feature type="transmembrane region" description="Helical" evidence="4">
    <location>
        <begin position="446"/>
        <end position="466"/>
    </location>
</feature>
<feature type="transmembrane region" description="Helical" evidence="4">
    <location>
        <begin position="373"/>
        <end position="395"/>
    </location>
</feature>
<feature type="compositionally biased region" description="Polar residues" evidence="3">
    <location>
        <begin position="27"/>
        <end position="38"/>
    </location>
</feature>
<proteinExistence type="inferred from homology"/>
<reference evidence="6" key="1">
    <citation type="submission" date="2023-04" db="EMBL/GenBank/DDBJ databases">
        <title>Ambrosiozyma monospora NBRC 1965.</title>
        <authorList>
            <person name="Ichikawa N."/>
            <person name="Sato H."/>
            <person name="Tonouchi N."/>
        </authorList>
    </citation>
    <scope>NUCLEOTIDE SEQUENCE</scope>
    <source>
        <strain evidence="6">NBRC 1965</strain>
    </source>
</reference>
<protein>
    <submittedName>
        <fullName evidence="6">Unnamed protein product</fullName>
    </submittedName>
</protein>